<dbReference type="GO" id="GO:0004643">
    <property type="term" value="F:phosphoribosylaminoimidazolecarboxamide formyltransferase activity"/>
    <property type="evidence" value="ECO:0007669"/>
    <property type="project" value="InterPro"/>
</dbReference>
<gene>
    <name evidence="5" type="ORF">GIB67_018069</name>
</gene>
<dbReference type="Gene3D" id="3.40.140.20">
    <property type="match status" value="2"/>
</dbReference>
<dbReference type="PANTHER" id="PTHR11692:SF0">
    <property type="entry name" value="BIFUNCTIONAL PURINE BIOSYNTHESIS PROTEIN ATIC"/>
    <property type="match status" value="1"/>
</dbReference>
<dbReference type="SUPFAM" id="SSF53927">
    <property type="entry name" value="Cytidine deaminase-like"/>
    <property type="match status" value="1"/>
</dbReference>
<reference evidence="5 6" key="1">
    <citation type="journal article" date="2020" name="IScience">
        <title>Genome Sequencing of the Endangered Kingdonia uniflora (Circaeasteraceae, Ranunculales) Reveals Potential Mechanisms of Evolutionary Specialization.</title>
        <authorList>
            <person name="Sun Y."/>
            <person name="Deng T."/>
            <person name="Zhang A."/>
            <person name="Moore M.J."/>
            <person name="Landis J.B."/>
            <person name="Lin N."/>
            <person name="Zhang H."/>
            <person name="Zhang X."/>
            <person name="Huang J."/>
            <person name="Zhang X."/>
            <person name="Sun H."/>
            <person name="Wang H."/>
        </authorList>
    </citation>
    <scope>NUCLEOTIDE SEQUENCE [LARGE SCALE GENOMIC DNA]</scope>
    <source>
        <strain evidence="5">TB1705</strain>
        <tissue evidence="5">Leaf</tissue>
    </source>
</reference>
<dbReference type="GO" id="GO:0003937">
    <property type="term" value="F:IMP cyclohydrolase activity"/>
    <property type="evidence" value="ECO:0007669"/>
    <property type="project" value="InterPro"/>
</dbReference>
<protein>
    <submittedName>
        <fullName evidence="5">Uncharacterized protein</fullName>
    </submittedName>
</protein>
<dbReference type="Pfam" id="PF01808">
    <property type="entry name" value="AICARFT_IMPCHas"/>
    <property type="match status" value="1"/>
</dbReference>
<name>A0A7J7NWG5_9MAGN</name>
<evidence type="ECO:0000313" key="6">
    <source>
        <dbReference type="Proteomes" id="UP000541444"/>
    </source>
</evidence>
<evidence type="ECO:0000256" key="4">
    <source>
        <dbReference type="ARBA" id="ARBA00023268"/>
    </source>
</evidence>
<keyword evidence="3" id="KW-0378">Hydrolase</keyword>
<comment type="caution">
    <text evidence="5">The sequence shown here is derived from an EMBL/GenBank/DDBJ whole genome shotgun (WGS) entry which is preliminary data.</text>
</comment>
<dbReference type="PANTHER" id="PTHR11692">
    <property type="entry name" value="BIFUNCTIONAL PURINE BIOSYNTHESIS PROTEIN PURH"/>
    <property type="match status" value="1"/>
</dbReference>
<evidence type="ECO:0000256" key="3">
    <source>
        <dbReference type="ARBA" id="ARBA00022801"/>
    </source>
</evidence>
<dbReference type="SMART" id="SM00798">
    <property type="entry name" value="AICARFT_IMPCHas"/>
    <property type="match status" value="1"/>
</dbReference>
<dbReference type="Proteomes" id="UP000541444">
    <property type="component" value="Unassembled WGS sequence"/>
</dbReference>
<accession>A0A7J7NWG5</accession>
<dbReference type="InterPro" id="IPR024051">
    <property type="entry name" value="AICAR_Tfase_dup_dom_sf"/>
</dbReference>
<dbReference type="GO" id="GO:0005829">
    <property type="term" value="C:cytosol"/>
    <property type="evidence" value="ECO:0007669"/>
    <property type="project" value="TreeGrafter"/>
</dbReference>
<keyword evidence="6" id="KW-1185">Reference proteome</keyword>
<keyword evidence="2" id="KW-0658">Purine biosynthesis</keyword>
<organism evidence="5 6">
    <name type="scientific">Kingdonia uniflora</name>
    <dbReference type="NCBI Taxonomy" id="39325"/>
    <lineage>
        <taxon>Eukaryota</taxon>
        <taxon>Viridiplantae</taxon>
        <taxon>Streptophyta</taxon>
        <taxon>Embryophyta</taxon>
        <taxon>Tracheophyta</taxon>
        <taxon>Spermatophyta</taxon>
        <taxon>Magnoliopsida</taxon>
        <taxon>Ranunculales</taxon>
        <taxon>Circaeasteraceae</taxon>
        <taxon>Kingdonia</taxon>
    </lineage>
</organism>
<sequence length="299" mass="32941">MNWVEDYVQLFLPETYTGGITEMSYNNYLDADAAWNCVSEFNNPTCVIVKHTNPCGVASRDDILEAYRLAVKGDPVSAFGGIVAFNTEVDEALAKEIREFRSPTDGQTRMFYEIVVAPKYSQKGLEILRGKSKTLRILEANKNDKGKLSLRQVGGGWLAQDSDDLIPSDIKFNVVSEKTPKENELHDVEFAWLCVKHVKSNAIVIAKNNCMLGMGSGQPNRVESLMLALKKAGEEAKGAALASDAFFPFAWQDAVEEACQSGIGVIAEPGGSMRDGDAIECCNKYGVSLLFTNVRHFRH</sequence>
<dbReference type="FunFam" id="3.40.140.20:FF:000001">
    <property type="entry name" value="Bifunctional purine biosynthesis protein PurH"/>
    <property type="match status" value="1"/>
</dbReference>
<evidence type="ECO:0000256" key="2">
    <source>
        <dbReference type="ARBA" id="ARBA00022755"/>
    </source>
</evidence>
<evidence type="ECO:0000256" key="1">
    <source>
        <dbReference type="ARBA" id="ARBA00022679"/>
    </source>
</evidence>
<dbReference type="GO" id="GO:0006189">
    <property type="term" value="P:'de novo' IMP biosynthetic process"/>
    <property type="evidence" value="ECO:0007669"/>
    <property type="project" value="TreeGrafter"/>
</dbReference>
<proteinExistence type="predicted"/>
<evidence type="ECO:0000313" key="5">
    <source>
        <dbReference type="EMBL" id="KAF6171545.1"/>
    </source>
</evidence>
<dbReference type="OrthoDB" id="6017153at2759"/>
<dbReference type="AlphaFoldDB" id="A0A7J7NWG5"/>
<dbReference type="InterPro" id="IPR002695">
    <property type="entry name" value="PurH-like"/>
</dbReference>
<dbReference type="InterPro" id="IPR016193">
    <property type="entry name" value="Cytidine_deaminase-like"/>
</dbReference>
<keyword evidence="1" id="KW-0808">Transferase</keyword>
<keyword evidence="4" id="KW-0511">Multifunctional enzyme</keyword>
<dbReference type="EMBL" id="JACGCM010000479">
    <property type="protein sequence ID" value="KAF6171545.1"/>
    <property type="molecule type" value="Genomic_DNA"/>
</dbReference>